<dbReference type="PROSITE" id="PS50157">
    <property type="entry name" value="ZINC_FINGER_C2H2_2"/>
    <property type="match status" value="2"/>
</dbReference>
<accession>A0A087SX17</accession>
<dbReference type="Gene3D" id="3.30.160.60">
    <property type="entry name" value="Classic Zinc Finger"/>
    <property type="match status" value="2"/>
</dbReference>
<comment type="subcellular location">
    <subcellularLocation>
        <location evidence="1">Nucleus</location>
    </subcellularLocation>
</comment>
<keyword evidence="12" id="KW-1185">Reference proteome</keyword>
<evidence type="ECO:0000256" key="2">
    <source>
        <dbReference type="ARBA" id="ARBA00022723"/>
    </source>
</evidence>
<evidence type="ECO:0000256" key="3">
    <source>
        <dbReference type="ARBA" id="ARBA00022737"/>
    </source>
</evidence>
<dbReference type="InterPro" id="IPR022755">
    <property type="entry name" value="Znf_C2H2_jaz"/>
</dbReference>
<feature type="domain" description="C2H2-type" evidence="10">
    <location>
        <begin position="25"/>
        <end position="50"/>
    </location>
</feature>
<protein>
    <submittedName>
        <fullName evidence="11">Zinc finger and BTB domain-containing protein 24</fullName>
    </submittedName>
</protein>
<dbReference type="GO" id="GO:0000977">
    <property type="term" value="F:RNA polymerase II transcription regulatory region sequence-specific DNA binding"/>
    <property type="evidence" value="ECO:0007669"/>
    <property type="project" value="TreeGrafter"/>
</dbReference>
<dbReference type="GO" id="GO:0008270">
    <property type="term" value="F:zinc ion binding"/>
    <property type="evidence" value="ECO:0007669"/>
    <property type="project" value="UniProtKB-KW"/>
</dbReference>
<evidence type="ECO:0000259" key="10">
    <source>
        <dbReference type="PROSITE" id="PS50157"/>
    </source>
</evidence>
<reference evidence="11 12" key="1">
    <citation type="submission" date="2013-11" db="EMBL/GenBank/DDBJ databases">
        <title>Genome sequencing of Stegodyphus mimosarum.</title>
        <authorList>
            <person name="Bechsgaard J."/>
        </authorList>
    </citation>
    <scope>NUCLEOTIDE SEQUENCE [LARGE SCALE GENOMIC DNA]</scope>
</reference>
<gene>
    <name evidence="11" type="ORF">X975_19664</name>
</gene>
<dbReference type="Pfam" id="PF00096">
    <property type="entry name" value="zf-C2H2"/>
    <property type="match status" value="1"/>
</dbReference>
<dbReference type="GO" id="GO:0000981">
    <property type="term" value="F:DNA-binding transcription factor activity, RNA polymerase II-specific"/>
    <property type="evidence" value="ECO:0007669"/>
    <property type="project" value="TreeGrafter"/>
</dbReference>
<proteinExistence type="predicted"/>
<dbReference type="OrthoDB" id="8922241at2759"/>
<dbReference type="GO" id="GO:0005634">
    <property type="term" value="C:nucleus"/>
    <property type="evidence" value="ECO:0007669"/>
    <property type="project" value="UniProtKB-SubCell"/>
</dbReference>
<keyword evidence="2" id="KW-0479">Metal-binding</keyword>
<keyword evidence="6" id="KW-0805">Transcription regulation</keyword>
<keyword evidence="4 9" id="KW-0863">Zinc-finger</keyword>
<dbReference type="InterPro" id="IPR050717">
    <property type="entry name" value="C2H2-ZF_Transcription_Reg"/>
</dbReference>
<dbReference type="Pfam" id="PF12171">
    <property type="entry name" value="zf-C2H2_jaz"/>
    <property type="match status" value="1"/>
</dbReference>
<dbReference type="SMART" id="SM00355">
    <property type="entry name" value="ZnF_C2H2"/>
    <property type="match status" value="2"/>
</dbReference>
<name>A0A087SX17_STEMI</name>
<evidence type="ECO:0000256" key="4">
    <source>
        <dbReference type="ARBA" id="ARBA00022771"/>
    </source>
</evidence>
<evidence type="ECO:0000256" key="8">
    <source>
        <dbReference type="ARBA" id="ARBA00023242"/>
    </source>
</evidence>
<dbReference type="PROSITE" id="PS00028">
    <property type="entry name" value="ZINC_FINGER_C2H2_1"/>
    <property type="match status" value="1"/>
</dbReference>
<dbReference type="PANTHER" id="PTHR14196">
    <property type="entry name" value="ODD-SKIPPED - RELATED"/>
    <property type="match status" value="1"/>
</dbReference>
<feature type="non-terminal residue" evidence="11">
    <location>
        <position position="50"/>
    </location>
</feature>
<evidence type="ECO:0000256" key="6">
    <source>
        <dbReference type="ARBA" id="ARBA00023015"/>
    </source>
</evidence>
<dbReference type="STRING" id="407821.A0A087SX17"/>
<sequence>MCNKGFTQKHTLDYHLRIHAGERPYVCEVCNKGFRTKNHLDGHLKNHAQE</sequence>
<evidence type="ECO:0000256" key="1">
    <source>
        <dbReference type="ARBA" id="ARBA00004123"/>
    </source>
</evidence>
<dbReference type="FunFam" id="3.30.160.60:FF:000624">
    <property type="entry name" value="zinc finger protein 697"/>
    <property type="match status" value="1"/>
</dbReference>
<dbReference type="PANTHER" id="PTHR14196:SF0">
    <property type="entry name" value="PROTEIN BOWEL"/>
    <property type="match status" value="1"/>
</dbReference>
<keyword evidence="7" id="KW-0804">Transcription</keyword>
<evidence type="ECO:0000313" key="11">
    <source>
        <dbReference type="EMBL" id="KFM57406.1"/>
    </source>
</evidence>
<dbReference type="InterPro" id="IPR013087">
    <property type="entry name" value="Znf_C2H2_type"/>
</dbReference>
<dbReference type="InterPro" id="IPR036236">
    <property type="entry name" value="Znf_C2H2_sf"/>
</dbReference>
<keyword evidence="3" id="KW-0677">Repeat</keyword>
<keyword evidence="8" id="KW-0539">Nucleus</keyword>
<dbReference type="SUPFAM" id="SSF57667">
    <property type="entry name" value="beta-beta-alpha zinc fingers"/>
    <property type="match status" value="1"/>
</dbReference>
<evidence type="ECO:0000313" key="12">
    <source>
        <dbReference type="Proteomes" id="UP000054359"/>
    </source>
</evidence>
<organism evidence="11 12">
    <name type="scientific">Stegodyphus mimosarum</name>
    <name type="common">African social velvet spider</name>
    <dbReference type="NCBI Taxonomy" id="407821"/>
    <lineage>
        <taxon>Eukaryota</taxon>
        <taxon>Metazoa</taxon>
        <taxon>Ecdysozoa</taxon>
        <taxon>Arthropoda</taxon>
        <taxon>Chelicerata</taxon>
        <taxon>Arachnida</taxon>
        <taxon>Araneae</taxon>
        <taxon>Araneomorphae</taxon>
        <taxon>Entelegynae</taxon>
        <taxon>Eresoidea</taxon>
        <taxon>Eresidae</taxon>
        <taxon>Stegodyphus</taxon>
    </lineage>
</organism>
<keyword evidence="5" id="KW-0862">Zinc</keyword>
<evidence type="ECO:0000256" key="7">
    <source>
        <dbReference type="ARBA" id="ARBA00023163"/>
    </source>
</evidence>
<dbReference type="Proteomes" id="UP000054359">
    <property type="component" value="Unassembled WGS sequence"/>
</dbReference>
<evidence type="ECO:0000256" key="5">
    <source>
        <dbReference type="ARBA" id="ARBA00022833"/>
    </source>
</evidence>
<evidence type="ECO:0000256" key="9">
    <source>
        <dbReference type="PROSITE-ProRule" id="PRU00042"/>
    </source>
</evidence>
<dbReference type="EMBL" id="KK112342">
    <property type="protein sequence ID" value="KFM57406.1"/>
    <property type="molecule type" value="Genomic_DNA"/>
</dbReference>
<dbReference type="AlphaFoldDB" id="A0A087SX17"/>
<feature type="domain" description="C2H2-type" evidence="10">
    <location>
        <begin position="1"/>
        <end position="24"/>
    </location>
</feature>